<proteinExistence type="predicted"/>
<reference evidence="3 4" key="1">
    <citation type="submission" date="2020-08" db="EMBL/GenBank/DDBJ databases">
        <title>Genomic Encyclopedia of Type Strains, Phase III (KMG-III): the genomes of soil and plant-associated and newly described type strains.</title>
        <authorList>
            <person name="Whitman W."/>
        </authorList>
    </citation>
    <scope>NUCLEOTIDE SEQUENCE [LARGE SCALE GENOMIC DNA]</scope>
    <source>
        <strain evidence="3 4">CECT 8897</strain>
    </source>
</reference>
<keyword evidence="1" id="KW-0732">Signal</keyword>
<feature type="domain" description="Solute-binding protein family 3/N-terminal" evidence="2">
    <location>
        <begin position="57"/>
        <end position="262"/>
    </location>
</feature>
<accession>A0A7W5FUN1</accession>
<comment type="caution">
    <text evidence="3">The sequence shown here is derived from an EMBL/GenBank/DDBJ whole genome shotgun (WGS) entry which is preliminary data.</text>
</comment>
<protein>
    <submittedName>
        <fullName evidence="3">Polar amino acid transport system substrate-binding protein</fullName>
    </submittedName>
</protein>
<dbReference type="Gene3D" id="3.40.190.10">
    <property type="entry name" value="Periplasmic binding protein-like II"/>
    <property type="match status" value="2"/>
</dbReference>
<evidence type="ECO:0000313" key="3">
    <source>
        <dbReference type="EMBL" id="MBB3119959.1"/>
    </source>
</evidence>
<keyword evidence="4" id="KW-1185">Reference proteome</keyword>
<dbReference type="PANTHER" id="PTHR35936">
    <property type="entry name" value="MEMBRANE-BOUND LYTIC MUREIN TRANSGLYCOSYLASE F"/>
    <property type="match status" value="1"/>
</dbReference>
<dbReference type="SUPFAM" id="SSF53850">
    <property type="entry name" value="Periplasmic binding protein-like II"/>
    <property type="match status" value="1"/>
</dbReference>
<dbReference type="InterPro" id="IPR001638">
    <property type="entry name" value="Solute-binding_3/MltF_N"/>
</dbReference>
<evidence type="ECO:0000313" key="4">
    <source>
        <dbReference type="Proteomes" id="UP000541535"/>
    </source>
</evidence>
<dbReference type="PANTHER" id="PTHR35936:SF25">
    <property type="entry name" value="ABC TRANSPORTER SUBSTRATE-BINDING PROTEIN"/>
    <property type="match status" value="1"/>
</dbReference>
<evidence type="ECO:0000256" key="1">
    <source>
        <dbReference type="ARBA" id="ARBA00022729"/>
    </source>
</evidence>
<evidence type="ECO:0000259" key="2">
    <source>
        <dbReference type="Pfam" id="PF00497"/>
    </source>
</evidence>
<dbReference type="Proteomes" id="UP000541535">
    <property type="component" value="Unassembled WGS sequence"/>
</dbReference>
<sequence length="268" mass="30130">MRRITVEGTMRGKRFRHLFHIAAVLLLALVLLLLSGPAGARELLVVGAHFERVFERTPEGGFTGLGPEIVRILATQLGHTVRFEIYPWARAQAILSQGKADILVGPYKSFERVQRMAFSRRPFYQDQMVFYALNTSGIVWHGDFATLADHRIVIMNGWAYGEQFEQARPMLKVSVANSVESGVKMVEAQHVALFASNRRNTEPVLAKLGLTGQMAPLAHVIQVQDGYFAFPKRQLHEALRREFDQAFTGLVESGELKRLGQRFDVSVP</sequence>
<dbReference type="AlphaFoldDB" id="A0A7W5FUN1"/>
<dbReference type="Pfam" id="PF00497">
    <property type="entry name" value="SBP_bac_3"/>
    <property type="match status" value="1"/>
</dbReference>
<gene>
    <name evidence="3" type="ORF">FHS03_003018</name>
</gene>
<dbReference type="EMBL" id="JACHXD010000008">
    <property type="protein sequence ID" value="MBB3119959.1"/>
    <property type="molecule type" value="Genomic_DNA"/>
</dbReference>
<organism evidence="3 4">
    <name type="scientific">Pseudoduganella violacea</name>
    <dbReference type="NCBI Taxonomy" id="1715466"/>
    <lineage>
        <taxon>Bacteria</taxon>
        <taxon>Pseudomonadati</taxon>
        <taxon>Pseudomonadota</taxon>
        <taxon>Betaproteobacteria</taxon>
        <taxon>Burkholderiales</taxon>
        <taxon>Oxalobacteraceae</taxon>
        <taxon>Telluria group</taxon>
        <taxon>Pseudoduganella</taxon>
    </lineage>
</organism>
<name>A0A7W5FUN1_9BURK</name>
<dbReference type="RefSeq" id="WP_229426231.1">
    <property type="nucleotide sequence ID" value="NZ_JACHXD010000008.1"/>
</dbReference>